<dbReference type="EMBL" id="MBER01000052">
    <property type="protein sequence ID" value="OMC47048.1"/>
    <property type="molecule type" value="Genomic_DNA"/>
</dbReference>
<dbReference type="InterPro" id="IPR025736">
    <property type="entry name" value="PucR_C-HTH_dom"/>
</dbReference>
<protein>
    <recommendedName>
        <fullName evidence="1">PucR C-terminal helix-turn-helix domain-containing protein</fullName>
    </recommendedName>
</protein>
<comment type="caution">
    <text evidence="2">The sequence shown here is derived from an EMBL/GenBank/DDBJ whole genome shotgun (WGS) entry which is preliminary data.</text>
</comment>
<evidence type="ECO:0000259" key="1">
    <source>
        <dbReference type="Pfam" id="PF13556"/>
    </source>
</evidence>
<dbReference type="Proteomes" id="UP000187001">
    <property type="component" value="Unassembled WGS sequence"/>
</dbReference>
<dbReference type="RefSeq" id="WP_076204680.1">
    <property type="nucleotide sequence ID" value="NZ_MBER01000052.1"/>
</dbReference>
<organism evidence="2 3">
    <name type="scientific">Mycolicibacterium fortuitum</name>
    <name type="common">Mycobacterium fortuitum</name>
    <dbReference type="NCBI Taxonomy" id="1766"/>
    <lineage>
        <taxon>Bacteria</taxon>
        <taxon>Bacillati</taxon>
        <taxon>Actinomycetota</taxon>
        <taxon>Actinomycetes</taxon>
        <taxon>Mycobacteriales</taxon>
        <taxon>Mycobacteriaceae</taxon>
        <taxon>Mycolicibacterium</taxon>
    </lineage>
</organism>
<dbReference type="Gene3D" id="1.10.10.2840">
    <property type="entry name" value="PucR C-terminal helix-turn-helix domain"/>
    <property type="match status" value="1"/>
</dbReference>
<accession>A0ABD6QQ08</accession>
<feature type="domain" description="PucR C-terminal helix-turn-helix" evidence="1">
    <location>
        <begin position="273"/>
        <end position="322"/>
    </location>
</feature>
<dbReference type="Pfam" id="PF13556">
    <property type="entry name" value="HTH_30"/>
    <property type="match status" value="1"/>
</dbReference>
<dbReference type="AlphaFoldDB" id="A0ABD6QQ08"/>
<reference evidence="2 3" key="1">
    <citation type="submission" date="2016-07" db="EMBL/GenBank/DDBJ databases">
        <authorList>
            <person name="Sutton G."/>
            <person name="Brinkac L."/>
            <person name="Sanka R."/>
            <person name="Adams M."/>
            <person name="Lau E."/>
            <person name="Kumar A."/>
            <person name="Macaden R."/>
        </authorList>
    </citation>
    <scope>NUCLEOTIDE SEQUENCE [LARGE SCALE GENOMIC DNA]</scope>
    <source>
        <strain evidence="2 3">GA-0871</strain>
    </source>
</reference>
<evidence type="ECO:0000313" key="3">
    <source>
        <dbReference type="Proteomes" id="UP000187001"/>
    </source>
</evidence>
<dbReference type="InterPro" id="IPR042070">
    <property type="entry name" value="PucR_C-HTH_sf"/>
</dbReference>
<gene>
    <name evidence="2" type="ORF">A5742_25280</name>
</gene>
<evidence type="ECO:0000313" key="2">
    <source>
        <dbReference type="EMBL" id="OMC47048.1"/>
    </source>
</evidence>
<proteinExistence type="predicted"/>
<name>A0ABD6QQ08_MYCFO</name>
<sequence length="350" mass="38518">MREWIVKLNTIDGGAAEALRVIEHFDTLVDQRCSALAMLRAAALLADCPVGLDDPERGLRVGVDAAGRTMTDIDAGTASRQIERFEDITVWLDREGPAWPLDHLVLERFARSLHAVKKSRDANPTVAATRIACHPDSSPTDRVNALRQLGLGSTVTVVASHLADAQRMPRGLVVDEHQIHLLPEPLKEKMIPLDIPAGIHTCGGTEVHREWQYAVTALRIAVDLTTGEPTHVRYDELGSIATVVENIDADAAARSPDVRQVIELQSERPWVIPTLEALVGHSSIRETARLQNLHHSTMRQRISWLERQLGYPLLSSGGCARISSTLTLWRIAMAAERPHPKVPAVTAICR</sequence>